<sequence>MPVTRRWVRTARGGVAMRRAGQLDDSTLADVVSHLRMSSGA</sequence>
<evidence type="ECO:0000313" key="2">
    <source>
        <dbReference type="Proteomes" id="UP001233164"/>
    </source>
</evidence>
<dbReference type="Proteomes" id="UP001233164">
    <property type="component" value="Unassembled WGS sequence"/>
</dbReference>
<dbReference type="RefSeq" id="WP_263622808.1">
    <property type="nucleotide sequence ID" value="NZ_JAUBOF010000018.1"/>
</dbReference>
<accession>A0ABT7RME8</accession>
<gene>
    <name evidence="1" type="ORF">QT969_07815</name>
</gene>
<evidence type="ECO:0000313" key="1">
    <source>
        <dbReference type="EMBL" id="MDM7488186.1"/>
    </source>
</evidence>
<keyword evidence="2" id="KW-1185">Reference proteome</keyword>
<proteinExistence type="predicted"/>
<organism evidence="1 2">
    <name type="scientific">Rhodococcus indonesiensis</name>
    <dbReference type="NCBI Taxonomy" id="3055869"/>
    <lineage>
        <taxon>Bacteria</taxon>
        <taxon>Bacillati</taxon>
        <taxon>Actinomycetota</taxon>
        <taxon>Actinomycetes</taxon>
        <taxon>Mycobacteriales</taxon>
        <taxon>Nocardiaceae</taxon>
        <taxon>Rhodococcus</taxon>
    </lineage>
</organism>
<protein>
    <submittedName>
        <fullName evidence="1">Uncharacterized protein</fullName>
    </submittedName>
</protein>
<name>A0ABT7RME8_9NOCA</name>
<comment type="caution">
    <text evidence="1">The sequence shown here is derived from an EMBL/GenBank/DDBJ whole genome shotgun (WGS) entry which is preliminary data.</text>
</comment>
<dbReference type="EMBL" id="JAUBOF010000018">
    <property type="protein sequence ID" value="MDM7488186.1"/>
    <property type="molecule type" value="Genomic_DNA"/>
</dbReference>
<reference evidence="1 2" key="1">
    <citation type="submission" date="2023-06" db="EMBL/GenBank/DDBJ databases">
        <title>Rhodococcus indonesiensis sp. nov a new member of the Rhodococcus ruber lineage isolated from a sediment of neutral hot spring.</title>
        <authorList>
            <person name="Kusuma A.B."/>
            <person name="Fenylestari G."/>
            <person name="Ammar F."/>
            <person name="Nouioui I."/>
            <person name="Goodfellow M."/>
        </authorList>
    </citation>
    <scope>NUCLEOTIDE SEQUENCE [LARGE SCALE GENOMIC DNA]</scope>
    <source>
        <strain evidence="1 2">CSLK01-03</strain>
    </source>
</reference>